<dbReference type="InterPro" id="IPR039892">
    <property type="entry name" value="Spa2/Sph1"/>
</dbReference>
<feature type="non-terminal residue" evidence="3">
    <location>
        <position position="236"/>
    </location>
</feature>
<protein>
    <submittedName>
        <fullName evidence="3">Component of the polarisome</fullName>
    </submittedName>
</protein>
<dbReference type="SMART" id="SM00555">
    <property type="entry name" value="GIT"/>
    <property type="match status" value="2"/>
</dbReference>
<name>A0A9P6FKF6_9FUNG</name>
<dbReference type="GO" id="GO:0005078">
    <property type="term" value="F:MAP-kinase scaffold activity"/>
    <property type="evidence" value="ECO:0007669"/>
    <property type="project" value="TreeGrafter"/>
</dbReference>
<feature type="domain" description="GIT Spa2 homology (SHD)" evidence="2">
    <location>
        <begin position="110"/>
        <end position="139"/>
    </location>
</feature>
<feature type="domain" description="GIT Spa2 homology (SHD)" evidence="2">
    <location>
        <begin position="62"/>
        <end position="92"/>
    </location>
</feature>
<dbReference type="OrthoDB" id="5588096at2759"/>
<proteinExistence type="predicted"/>
<feature type="compositionally biased region" description="Low complexity" evidence="1">
    <location>
        <begin position="163"/>
        <end position="178"/>
    </location>
</feature>
<dbReference type="EMBL" id="JAABOA010005057">
    <property type="protein sequence ID" value="KAF9577275.1"/>
    <property type="molecule type" value="Genomic_DNA"/>
</dbReference>
<feature type="region of interest" description="Disordered" evidence="1">
    <location>
        <begin position="1"/>
        <end position="27"/>
    </location>
</feature>
<sequence length="236" mass="25852">MMINTSGSGGAGSRSNPTSPSSGSAAGNAMDIAARHYEALQQYLLAHILKEKHGVSDQRIAAREKLSRLLQNQLQDLSTDVYDELKRRTDGAQVPFLAVRDDFHPKRNQARQKLATLPQNRFKDLASDVYVQLERMFPALLDMFPLKALEEKEFLSQAPPTPQQQQQPPEASTPVVQQSSVVPNVATFTIQDSSNAEEETYYRAPGQGQGPVTPTALDGNVNFASLDSLMADLGNI</sequence>
<organism evidence="3 4">
    <name type="scientific">Lunasporangiospora selenospora</name>
    <dbReference type="NCBI Taxonomy" id="979761"/>
    <lineage>
        <taxon>Eukaryota</taxon>
        <taxon>Fungi</taxon>
        <taxon>Fungi incertae sedis</taxon>
        <taxon>Mucoromycota</taxon>
        <taxon>Mortierellomycotina</taxon>
        <taxon>Mortierellomycetes</taxon>
        <taxon>Mortierellales</taxon>
        <taxon>Mortierellaceae</taxon>
        <taxon>Lunasporangiospora</taxon>
    </lineage>
</organism>
<dbReference type="AlphaFoldDB" id="A0A9P6FKF6"/>
<evidence type="ECO:0000313" key="3">
    <source>
        <dbReference type="EMBL" id="KAF9577275.1"/>
    </source>
</evidence>
<evidence type="ECO:0000313" key="4">
    <source>
        <dbReference type="Proteomes" id="UP000780801"/>
    </source>
</evidence>
<gene>
    <name evidence="3" type="primary">SPA2_1</name>
    <name evidence="3" type="ORF">BGW38_007628</name>
</gene>
<evidence type="ECO:0000256" key="1">
    <source>
        <dbReference type="SAM" id="MobiDB-lite"/>
    </source>
</evidence>
<evidence type="ECO:0000259" key="2">
    <source>
        <dbReference type="SMART" id="SM00555"/>
    </source>
</evidence>
<dbReference type="InterPro" id="IPR013724">
    <property type="entry name" value="GIT_SHD"/>
</dbReference>
<accession>A0A9P6FKF6</accession>
<keyword evidence="4" id="KW-1185">Reference proteome</keyword>
<dbReference type="Pfam" id="PF08518">
    <property type="entry name" value="GIT_SHD"/>
    <property type="match status" value="2"/>
</dbReference>
<dbReference type="PANTHER" id="PTHR21601:SF0">
    <property type="entry name" value="PROTEIN SPA2-RELATED"/>
    <property type="match status" value="1"/>
</dbReference>
<reference evidence="3" key="1">
    <citation type="journal article" date="2020" name="Fungal Divers.">
        <title>Resolving the Mortierellaceae phylogeny through synthesis of multi-gene phylogenetics and phylogenomics.</title>
        <authorList>
            <person name="Vandepol N."/>
            <person name="Liber J."/>
            <person name="Desiro A."/>
            <person name="Na H."/>
            <person name="Kennedy M."/>
            <person name="Barry K."/>
            <person name="Grigoriev I.V."/>
            <person name="Miller A.N."/>
            <person name="O'Donnell K."/>
            <person name="Stajich J.E."/>
            <person name="Bonito G."/>
        </authorList>
    </citation>
    <scope>NUCLEOTIDE SEQUENCE</scope>
    <source>
        <strain evidence="3">KOD1015</strain>
    </source>
</reference>
<feature type="region of interest" description="Disordered" evidence="1">
    <location>
        <begin position="156"/>
        <end position="178"/>
    </location>
</feature>
<comment type="caution">
    <text evidence="3">The sequence shown here is derived from an EMBL/GenBank/DDBJ whole genome shotgun (WGS) entry which is preliminary data.</text>
</comment>
<dbReference type="Proteomes" id="UP000780801">
    <property type="component" value="Unassembled WGS sequence"/>
</dbReference>
<dbReference type="PANTHER" id="PTHR21601">
    <property type="entry name" value="SPA2 PROTEIN"/>
    <property type="match status" value="1"/>
</dbReference>
<feature type="compositionally biased region" description="Low complexity" evidence="1">
    <location>
        <begin position="13"/>
        <end position="27"/>
    </location>
</feature>